<dbReference type="Gene3D" id="1.20.1640.10">
    <property type="entry name" value="Multidrug efflux transporter AcrB transmembrane domain"/>
    <property type="match status" value="2"/>
</dbReference>
<organism evidence="15 16">
    <name type="scientific">Taphrina deformans (strain PYCC 5710 / ATCC 11124 / CBS 356.35 / IMI 108563 / JCM 9778 / NBRC 8474)</name>
    <name type="common">Peach leaf curl fungus</name>
    <name type="synonym">Lalaria deformans</name>
    <dbReference type="NCBI Taxonomy" id="1097556"/>
    <lineage>
        <taxon>Eukaryota</taxon>
        <taxon>Fungi</taxon>
        <taxon>Dikarya</taxon>
        <taxon>Ascomycota</taxon>
        <taxon>Taphrinomycotina</taxon>
        <taxon>Taphrinomycetes</taxon>
        <taxon>Taphrinales</taxon>
        <taxon>Taphrinaceae</taxon>
        <taxon>Taphrina</taxon>
    </lineage>
</organism>
<comment type="caution">
    <text evidence="15">The sequence shown here is derived from an EMBL/GenBank/DDBJ whole genome shotgun (WGS) entry which is preliminary data.</text>
</comment>
<dbReference type="Pfam" id="PF16414">
    <property type="entry name" value="NPC1_N"/>
    <property type="match status" value="1"/>
</dbReference>
<dbReference type="OrthoDB" id="6510177at2759"/>
<dbReference type="GO" id="GO:0032934">
    <property type="term" value="F:sterol binding"/>
    <property type="evidence" value="ECO:0007669"/>
    <property type="project" value="TreeGrafter"/>
</dbReference>
<keyword evidence="16" id="KW-1185">Reference proteome</keyword>
<dbReference type="Pfam" id="PF12349">
    <property type="entry name" value="Sterol-sensing"/>
    <property type="match status" value="1"/>
</dbReference>
<dbReference type="STRING" id="1097556.R4XFW5"/>
<evidence type="ECO:0000313" key="15">
    <source>
        <dbReference type="EMBL" id="CCG82264.1"/>
    </source>
</evidence>
<feature type="compositionally biased region" description="Acidic residues" evidence="12">
    <location>
        <begin position="289"/>
        <end position="302"/>
    </location>
</feature>
<protein>
    <submittedName>
        <fullName evidence="15">Patched sphingolipid transporter</fullName>
    </submittedName>
</protein>
<name>R4XFW5_TAPDE</name>
<dbReference type="PROSITE" id="PS50156">
    <property type="entry name" value="SSD"/>
    <property type="match status" value="1"/>
</dbReference>
<keyword evidence="11" id="KW-0325">Glycoprotein</keyword>
<gene>
    <name evidence="15" type="ORF">TAPDE_002275</name>
</gene>
<dbReference type="Pfam" id="PF22314">
    <property type="entry name" value="NPC1_MLD"/>
    <property type="match status" value="1"/>
</dbReference>
<feature type="transmembrane region" description="Helical" evidence="13">
    <location>
        <begin position="1046"/>
        <end position="1066"/>
    </location>
</feature>
<evidence type="ECO:0000256" key="13">
    <source>
        <dbReference type="SAM" id="Phobius"/>
    </source>
</evidence>
<evidence type="ECO:0000256" key="10">
    <source>
        <dbReference type="ARBA" id="ARBA00023157"/>
    </source>
</evidence>
<evidence type="ECO:0000259" key="14">
    <source>
        <dbReference type="PROSITE" id="PS50156"/>
    </source>
</evidence>
<keyword evidence="8" id="KW-0443">Lipid metabolism</keyword>
<evidence type="ECO:0000256" key="5">
    <source>
        <dbReference type="ARBA" id="ARBA00022729"/>
    </source>
</evidence>
<evidence type="ECO:0000256" key="11">
    <source>
        <dbReference type="ARBA" id="ARBA00023180"/>
    </source>
</evidence>
<keyword evidence="3" id="KW-0813">Transport</keyword>
<dbReference type="SUPFAM" id="SSF82866">
    <property type="entry name" value="Multidrug efflux transporter AcrB transmembrane domain"/>
    <property type="match status" value="2"/>
</dbReference>
<feature type="transmembrane region" description="Helical" evidence="13">
    <location>
        <begin position="780"/>
        <end position="801"/>
    </location>
</feature>
<dbReference type="GO" id="GO:0012505">
    <property type="term" value="C:endomembrane system"/>
    <property type="evidence" value="ECO:0007669"/>
    <property type="project" value="UniProtKB-SubCell"/>
</dbReference>
<dbReference type="FunFam" id="1.20.1640.10:FF:000008">
    <property type="entry name" value="NPC intracellular cholesterol transporter 1"/>
    <property type="match status" value="1"/>
</dbReference>
<keyword evidence="5" id="KW-0732">Signal</keyword>
<feature type="transmembrane region" description="Helical" evidence="13">
    <location>
        <begin position="333"/>
        <end position="352"/>
    </location>
</feature>
<dbReference type="InterPro" id="IPR053958">
    <property type="entry name" value="HMGCR/SNAP/NPC1-like_SSD"/>
</dbReference>
<evidence type="ECO:0000256" key="6">
    <source>
        <dbReference type="ARBA" id="ARBA00022989"/>
    </source>
</evidence>
<dbReference type="GO" id="GO:0015918">
    <property type="term" value="P:sterol transport"/>
    <property type="evidence" value="ECO:0007669"/>
    <property type="project" value="UniProtKB-ARBA"/>
</dbReference>
<sequence>MSSYKHEQGRCMMRGQCGKESFFGAELPCPYNGKAIAPDQILRETVIDVCGDKYAEGPLCCDVDQLEALRSNLKKAENLIASCPACKANFFEFFCTFTCSPNQSQFLDIEDTAISRTGKEIITQLAHYVDTDASTGFYNSCKNVKFSATNGYVMDLIGGGAQTAPAFLKFMGQKSPLGSPIQIDYPESTPASMVPAVLQAHECDDEDASFRCACVDCPTACPTLSGPDHPVGRCHVGHLPCFSFVILIVYCLSLLSMIAFYLYKVRHSTQLRREPSRVHLDSREYTSLADDEEQDDGDDDGLLEPQDELAKTSPVNDALQKIFYKLGFVCAQYPYATIGVSFFFVSLLSVGWSRFAVETNPIRLWVSPESPAAQEKTFFDTTFGPFYRTQQLFLVNGTSQNASVLTYDNLKWWFNVEQDIYNLQASGVMLEDICYKPTGDACVVQSVTGYWQGNQVELEQETWEDVLLSCAEQPVTCLPPFQQPLKPNTILGGYEGGVLQSKALVSSIVVANSLEPRIIARAMAWEQTLKDYLLTTQKAAELRGLRLSFNTEISLEEELNKSTNTDAKIVVLSYIIMFFYASFALGGNLLQGRRTLVETKFSLGLFGILIVLLSISAAVGLFSMCKIKVTLIIAEVIPFLVLAVGVDNIFLLSHEFGRVNLRHNEKSIAERTAITLGHLGPSILLSAVSETSAFALGAVVAMPAVRNFAIYAAGSVFFNAVLQLTMFPAAMAIDQWRTEANRLDCFPFVRVSVAPSHDAIDEGYITRTIRRRFAPYILRPYVKGAVLLIFGSLTAASLALFPKIQLGLDQKVALPRDSYLIPYFQDLENYFNTGPPVYFVVKGANATDRAIQQAMCGRFTTCETYSMANILEQERKRPEVSYLLEPTASWIDDFFYWLNPQLDLCCRIKKAEPETFCSPSAPERQCQACFESRDEPWNISMSGMPEGTEFLEYARAWLTAPSSEDCPIAGKAPYSDAVILDHESTSLTASNSRSFHVPLRTQNDFINSYAAARRISAEISQETGLEVFPYAVHYIFFEQYATIVRLAFSLIGSALAIVLFISTILLGSFVAGALITLTVAMILADIVGVMALWDISLNALSLVNLVICVGIGVEFCSHFARSYMLPTTEFYSRVLSIGRERDQRVWNALTAVGASVFSGITLCKFVGVIVLAFTRSKIFEIYYFRMWLTLVFVAASHGLIFLPVLFSVIGPKGYAIKEEYDWDSTHWDDETNTQEHTGGVLARQNDDDSSEAED</sequence>
<proteinExistence type="inferred from homology"/>
<feature type="transmembrane region" description="Helical" evidence="13">
    <location>
        <begin position="242"/>
        <end position="263"/>
    </location>
</feature>
<feature type="transmembrane region" description="Helical" evidence="13">
    <location>
        <begin position="1186"/>
        <end position="1209"/>
    </location>
</feature>
<dbReference type="EMBL" id="CAHR02000075">
    <property type="protein sequence ID" value="CCG82264.1"/>
    <property type="molecule type" value="Genomic_DNA"/>
</dbReference>
<feature type="transmembrane region" description="Helical" evidence="13">
    <location>
        <begin position="673"/>
        <end position="702"/>
    </location>
</feature>
<dbReference type="PANTHER" id="PTHR45727">
    <property type="entry name" value="NPC INTRACELLULAR CHOLESTEROL TRANSPORTER 1"/>
    <property type="match status" value="1"/>
</dbReference>
<evidence type="ECO:0000256" key="7">
    <source>
        <dbReference type="ARBA" id="ARBA00023055"/>
    </source>
</evidence>
<dbReference type="PANTHER" id="PTHR45727:SF2">
    <property type="entry name" value="NPC INTRACELLULAR CHOLESTEROL TRANSPORTER 1"/>
    <property type="match status" value="1"/>
</dbReference>
<keyword evidence="4 13" id="KW-0812">Transmembrane</keyword>
<evidence type="ECO:0000256" key="2">
    <source>
        <dbReference type="ARBA" id="ARBA00005585"/>
    </source>
</evidence>
<feature type="transmembrane region" description="Helical" evidence="13">
    <location>
        <begin position="569"/>
        <end position="590"/>
    </location>
</feature>
<reference evidence="15 16" key="1">
    <citation type="journal article" date="2013" name="MBio">
        <title>Genome sequencing of the plant pathogen Taphrina deformans, the causal agent of peach leaf curl.</title>
        <authorList>
            <person name="Cisse O.H."/>
            <person name="Almeida J.M.G.C.F."/>
            <person name="Fonseca A."/>
            <person name="Kumar A.A."/>
            <person name="Salojaervi J."/>
            <person name="Overmyer K."/>
            <person name="Hauser P.M."/>
            <person name="Pagni M."/>
        </authorList>
    </citation>
    <scope>NUCLEOTIDE SEQUENCE [LARGE SCALE GENOMIC DNA]</scope>
    <source>
        <strain evidence="16">PYCC 5710 / ATCC 11124 / CBS 356.35 / IMI 108563 / JCM 9778 / NBRC 8474</strain>
    </source>
</reference>
<keyword evidence="9 13" id="KW-0472">Membrane</keyword>
<keyword evidence="7" id="KW-0445">Lipid transport</keyword>
<keyword evidence="6 13" id="KW-1133">Transmembrane helix</keyword>
<dbReference type="FunFam" id="1.20.1640.10:FF:000029">
    <property type="entry name" value="Putative Patched sphingolipid transporter"/>
    <property type="match status" value="1"/>
</dbReference>
<evidence type="ECO:0000313" key="16">
    <source>
        <dbReference type="Proteomes" id="UP000013776"/>
    </source>
</evidence>
<feature type="region of interest" description="Disordered" evidence="12">
    <location>
        <begin position="1227"/>
        <end position="1254"/>
    </location>
</feature>
<evidence type="ECO:0000256" key="4">
    <source>
        <dbReference type="ARBA" id="ARBA00022692"/>
    </source>
</evidence>
<feature type="transmembrane region" description="Helical" evidence="13">
    <location>
        <begin position="629"/>
        <end position="652"/>
    </location>
</feature>
<evidence type="ECO:0000256" key="8">
    <source>
        <dbReference type="ARBA" id="ARBA00023098"/>
    </source>
</evidence>
<dbReference type="eggNOG" id="KOG1933">
    <property type="taxonomic scope" value="Eukaryota"/>
</dbReference>
<dbReference type="GO" id="GO:0006629">
    <property type="term" value="P:lipid metabolic process"/>
    <property type="evidence" value="ECO:0007669"/>
    <property type="project" value="UniProtKB-KW"/>
</dbReference>
<feature type="transmembrane region" description="Helical" evidence="13">
    <location>
        <begin position="602"/>
        <end position="623"/>
    </location>
</feature>
<dbReference type="Proteomes" id="UP000013776">
    <property type="component" value="Unassembled WGS sequence"/>
</dbReference>
<evidence type="ECO:0000256" key="12">
    <source>
        <dbReference type="SAM" id="MobiDB-lite"/>
    </source>
</evidence>
<dbReference type="AlphaFoldDB" id="R4XFW5"/>
<comment type="similarity">
    <text evidence="2">Belongs to the patched family.</text>
</comment>
<feature type="transmembrane region" description="Helical" evidence="13">
    <location>
        <begin position="1099"/>
        <end position="1124"/>
    </location>
</feature>
<feature type="transmembrane region" description="Helical" evidence="13">
    <location>
        <begin position="1073"/>
        <end position="1093"/>
    </location>
</feature>
<keyword evidence="10" id="KW-1015">Disulfide bond</keyword>
<evidence type="ECO:0000256" key="9">
    <source>
        <dbReference type="ARBA" id="ARBA00023136"/>
    </source>
</evidence>
<evidence type="ECO:0000256" key="1">
    <source>
        <dbReference type="ARBA" id="ARBA00004127"/>
    </source>
</evidence>
<feature type="transmembrane region" description="Helical" evidence="13">
    <location>
        <begin position="708"/>
        <end position="733"/>
    </location>
</feature>
<dbReference type="VEuPathDB" id="FungiDB:TAPDE_002275"/>
<feature type="transmembrane region" description="Helical" evidence="13">
    <location>
        <begin position="1145"/>
        <end position="1174"/>
    </location>
</feature>
<comment type="subcellular location">
    <subcellularLocation>
        <location evidence="1">Endomembrane system</location>
        <topology evidence="1">Multi-pass membrane protein</topology>
    </subcellularLocation>
</comment>
<dbReference type="InterPro" id="IPR000731">
    <property type="entry name" value="SSD"/>
</dbReference>
<feature type="region of interest" description="Disordered" evidence="12">
    <location>
        <begin position="282"/>
        <end position="302"/>
    </location>
</feature>
<accession>R4XFW5</accession>
<dbReference type="InterPro" id="IPR032190">
    <property type="entry name" value="NPC1_N"/>
</dbReference>
<dbReference type="InterPro" id="IPR053956">
    <property type="entry name" value="NPC1_MLD"/>
</dbReference>
<feature type="domain" description="SSD" evidence="14">
    <location>
        <begin position="566"/>
        <end position="733"/>
    </location>
</feature>
<evidence type="ECO:0000256" key="3">
    <source>
        <dbReference type="ARBA" id="ARBA00022448"/>
    </source>
</evidence>
<dbReference type="GO" id="GO:0016020">
    <property type="term" value="C:membrane"/>
    <property type="evidence" value="ECO:0007669"/>
    <property type="project" value="TreeGrafter"/>
</dbReference>